<dbReference type="RefSeq" id="WP_048659844.1">
    <property type="nucleotide sequence ID" value="NZ_JAKMYX010000189.1"/>
</dbReference>
<protein>
    <recommendedName>
        <fullName evidence="4">Ubiquitin-like domain-containing protein</fullName>
    </recommendedName>
</protein>
<organism evidence="1 3">
    <name type="scientific">Vibrio splendidus</name>
    <dbReference type="NCBI Taxonomy" id="29497"/>
    <lineage>
        <taxon>Bacteria</taxon>
        <taxon>Pseudomonadati</taxon>
        <taxon>Pseudomonadota</taxon>
        <taxon>Gammaproteobacteria</taxon>
        <taxon>Vibrionales</taxon>
        <taxon>Vibrionaceae</taxon>
        <taxon>Vibrio</taxon>
    </lineage>
</organism>
<name>A0AA43JZX9_VIBSP</name>
<evidence type="ECO:0000313" key="2">
    <source>
        <dbReference type="EMBL" id="MDP2489728.1"/>
    </source>
</evidence>
<comment type="caution">
    <text evidence="1">The sequence shown here is derived from an EMBL/GenBank/DDBJ whole genome shotgun (WGS) entry which is preliminary data.</text>
</comment>
<dbReference type="Proteomes" id="UP001159663">
    <property type="component" value="Unassembled WGS sequence"/>
</dbReference>
<accession>A0AA43JZX9</accession>
<proteinExistence type="predicted"/>
<dbReference type="Proteomes" id="UP001177883">
    <property type="component" value="Unassembled WGS sequence"/>
</dbReference>
<dbReference type="GeneID" id="93901898"/>
<evidence type="ECO:0008006" key="4">
    <source>
        <dbReference type="Google" id="ProtNLM"/>
    </source>
</evidence>
<reference evidence="2" key="2">
    <citation type="submission" date="2023-07" db="EMBL/GenBank/DDBJ databases">
        <title>Genome content predicts the carbon catabolic preferences of heterotrophic bacteria.</title>
        <authorList>
            <person name="Gralka M."/>
        </authorList>
    </citation>
    <scope>NUCLEOTIDE SEQUENCE</scope>
    <source>
        <strain evidence="2">6E03</strain>
    </source>
</reference>
<dbReference type="EMBL" id="JAKMYX010000189">
    <property type="protein sequence ID" value="MDH5924301.1"/>
    <property type="molecule type" value="Genomic_DNA"/>
</dbReference>
<dbReference type="EMBL" id="JAUYVK010000008">
    <property type="protein sequence ID" value="MDP2489728.1"/>
    <property type="molecule type" value="Genomic_DNA"/>
</dbReference>
<dbReference type="AlphaFoldDB" id="A0AA43JZX9"/>
<reference evidence="1" key="1">
    <citation type="submission" date="2022-01" db="EMBL/GenBank/DDBJ databases">
        <title>Vibrio aestuarianus Clade A and Clade B isolates are associated with Pacific oyster (Crassostrea gigas) disease outbreaks across Ireland.</title>
        <authorList>
            <person name="Coyle N."/>
            <person name="O'Toole C."/>
            <person name="Thomas J.C.L."/>
            <person name="Ryder D."/>
            <person name="Cheslett D."/>
            <person name="Feist S."/>
            <person name="Bean T."/>
            <person name="Joseph A."/>
            <person name="Waina A."/>
            <person name="Feil E."/>
            <person name="Verner-Jeffreys D.W."/>
        </authorList>
    </citation>
    <scope>NUCLEOTIDE SEQUENCE</scope>
    <source>
        <strain evidence="1">S/17/14 A</strain>
    </source>
</reference>
<gene>
    <name evidence="1" type="ORF">L8R85_25215</name>
    <name evidence="2" type="ORF">Q8W38_10310</name>
</gene>
<evidence type="ECO:0000313" key="3">
    <source>
        <dbReference type="Proteomes" id="UP001159663"/>
    </source>
</evidence>
<evidence type="ECO:0000313" key="1">
    <source>
        <dbReference type="EMBL" id="MDH5924301.1"/>
    </source>
</evidence>
<sequence length="241" mass="26971">MILDCSSYESVKRSLCDAFHTTEEDLISVLKSVKNDKQIDYYTLEKNVESAAREKLGEPDSELEILWFHGTRVEDHKSFREYGILTKSLVKGQLVQRLSSLASGLEKSGSNPFSLSMSGKNGDHDEGPFAFLIKTVAIQAPGANHNYTDAPELVEDIAGTLLGKNYKELVFRFQEVTKPYLVSFTSKPRGDEVFKALFFLKLMVDGESELDAGESANTFYNSNAEVIPPHRIKSFHHLANL</sequence>